<dbReference type="AlphaFoldDB" id="A0A3S3PCZ1"/>
<evidence type="ECO:0000259" key="2">
    <source>
        <dbReference type="PROSITE" id="PS50888"/>
    </source>
</evidence>
<name>A0A3S3PCZ1_9ACAR</name>
<dbReference type="GO" id="GO:0046983">
    <property type="term" value="F:protein dimerization activity"/>
    <property type="evidence" value="ECO:0007669"/>
    <property type="project" value="InterPro"/>
</dbReference>
<dbReference type="OrthoDB" id="10047910at2759"/>
<keyword evidence="6" id="KW-1185">Reference proteome</keyword>
<dbReference type="EMBL" id="NCKU01000246">
    <property type="protein sequence ID" value="RWS16325.1"/>
    <property type="molecule type" value="Genomic_DNA"/>
</dbReference>
<dbReference type="PROSITE" id="PS50888">
    <property type="entry name" value="BHLH"/>
    <property type="match status" value="1"/>
</dbReference>
<dbReference type="EMBL" id="NCKU01000139">
    <property type="protein sequence ID" value="RWS16979.1"/>
    <property type="molecule type" value="Genomic_DNA"/>
</dbReference>
<dbReference type="SUPFAM" id="SSF47459">
    <property type="entry name" value="HLH, helix-loop-helix DNA-binding domain"/>
    <property type="match status" value="1"/>
</dbReference>
<feature type="region of interest" description="Disordered" evidence="1">
    <location>
        <begin position="1"/>
        <end position="34"/>
    </location>
</feature>
<reference evidence="5 6" key="1">
    <citation type="journal article" date="2018" name="Gigascience">
        <title>Genomes of trombidid mites reveal novel predicted allergens and laterally-transferred genes associated with secondary metabolism.</title>
        <authorList>
            <person name="Dong X."/>
            <person name="Chaisiri K."/>
            <person name="Xia D."/>
            <person name="Armstrong S.D."/>
            <person name="Fang Y."/>
            <person name="Donnelly M.J."/>
            <person name="Kadowaki T."/>
            <person name="McGarry J.W."/>
            <person name="Darby A.C."/>
            <person name="Makepeace B.L."/>
        </authorList>
    </citation>
    <scope>NUCLEOTIDE SEQUENCE [LARGE SCALE GENOMIC DNA]</scope>
    <source>
        <strain evidence="5">UoL-WK</strain>
    </source>
</reference>
<organism evidence="5 6">
    <name type="scientific">Dinothrombium tinctorium</name>
    <dbReference type="NCBI Taxonomy" id="1965070"/>
    <lineage>
        <taxon>Eukaryota</taxon>
        <taxon>Metazoa</taxon>
        <taxon>Ecdysozoa</taxon>
        <taxon>Arthropoda</taxon>
        <taxon>Chelicerata</taxon>
        <taxon>Arachnida</taxon>
        <taxon>Acari</taxon>
        <taxon>Acariformes</taxon>
        <taxon>Trombidiformes</taxon>
        <taxon>Prostigmata</taxon>
        <taxon>Anystina</taxon>
        <taxon>Parasitengona</taxon>
        <taxon>Trombidioidea</taxon>
        <taxon>Trombidiidae</taxon>
        <taxon>Dinothrombium</taxon>
    </lineage>
</organism>
<gene>
    <name evidence="5" type="ORF">B4U79_16185</name>
    <name evidence="4" type="ORF">B4U79_16960</name>
    <name evidence="3" type="ORF">B4U79_16963</name>
</gene>
<proteinExistence type="predicted"/>
<dbReference type="SMART" id="SM00353">
    <property type="entry name" value="HLH"/>
    <property type="match status" value="1"/>
</dbReference>
<comment type="caution">
    <text evidence="5">The sequence shown here is derived from an EMBL/GenBank/DDBJ whole genome shotgun (WGS) entry which is preliminary data.</text>
</comment>
<evidence type="ECO:0000313" key="3">
    <source>
        <dbReference type="EMBL" id="RWS16324.1"/>
    </source>
</evidence>
<evidence type="ECO:0000313" key="5">
    <source>
        <dbReference type="EMBL" id="RWS16979.1"/>
    </source>
</evidence>
<evidence type="ECO:0000313" key="4">
    <source>
        <dbReference type="EMBL" id="RWS16325.1"/>
    </source>
</evidence>
<dbReference type="Proteomes" id="UP000285301">
    <property type="component" value="Unassembled WGS sequence"/>
</dbReference>
<accession>A0A3S3PCZ1</accession>
<feature type="compositionally biased region" description="Basic and acidic residues" evidence="1">
    <location>
        <begin position="12"/>
        <end position="22"/>
    </location>
</feature>
<feature type="domain" description="BHLH" evidence="2">
    <location>
        <begin position="30"/>
        <end position="82"/>
    </location>
</feature>
<dbReference type="InterPro" id="IPR011598">
    <property type="entry name" value="bHLH_dom"/>
</dbReference>
<evidence type="ECO:0000256" key="1">
    <source>
        <dbReference type="SAM" id="MobiDB-lite"/>
    </source>
</evidence>
<dbReference type="Pfam" id="PF00010">
    <property type="entry name" value="HLH"/>
    <property type="match status" value="1"/>
</dbReference>
<sequence>MAPQIPVEDDGMNVRKSDEVARKSNKRSSSLRSSVKVCPKTKRLQVNEEYLKLRSLVPSIAHNEKISKIEIIYEAVRHINHLHDQILHKISDGKLKNFSDLSLTLYGQKPSLKEIHAIVNKIQK</sequence>
<dbReference type="Gene3D" id="4.10.280.10">
    <property type="entry name" value="Helix-loop-helix DNA-binding domain"/>
    <property type="match status" value="1"/>
</dbReference>
<reference evidence="5" key="2">
    <citation type="submission" date="2018-11" db="EMBL/GenBank/DDBJ databases">
        <title>Trombidioid mite genomics.</title>
        <authorList>
            <person name="Dong X."/>
        </authorList>
    </citation>
    <scope>NUCLEOTIDE SEQUENCE</scope>
    <source>
        <strain evidence="5">UoL-WK</strain>
    </source>
</reference>
<dbReference type="InterPro" id="IPR036638">
    <property type="entry name" value="HLH_DNA-bd_sf"/>
</dbReference>
<protein>
    <recommendedName>
        <fullName evidence="2">BHLH domain-containing protein</fullName>
    </recommendedName>
</protein>
<dbReference type="EMBL" id="NCKU01000247">
    <property type="protein sequence ID" value="RWS16324.1"/>
    <property type="molecule type" value="Genomic_DNA"/>
</dbReference>
<evidence type="ECO:0000313" key="6">
    <source>
        <dbReference type="Proteomes" id="UP000285301"/>
    </source>
</evidence>